<dbReference type="OrthoDB" id="422220at2759"/>
<organism evidence="1 2">
    <name type="scientific">Acanthoscelides obtectus</name>
    <name type="common">Bean weevil</name>
    <name type="synonym">Bruchus obtectus</name>
    <dbReference type="NCBI Taxonomy" id="200917"/>
    <lineage>
        <taxon>Eukaryota</taxon>
        <taxon>Metazoa</taxon>
        <taxon>Ecdysozoa</taxon>
        <taxon>Arthropoda</taxon>
        <taxon>Hexapoda</taxon>
        <taxon>Insecta</taxon>
        <taxon>Pterygota</taxon>
        <taxon>Neoptera</taxon>
        <taxon>Endopterygota</taxon>
        <taxon>Coleoptera</taxon>
        <taxon>Polyphaga</taxon>
        <taxon>Cucujiformia</taxon>
        <taxon>Chrysomeloidea</taxon>
        <taxon>Chrysomelidae</taxon>
        <taxon>Bruchinae</taxon>
        <taxon>Bruchini</taxon>
        <taxon>Acanthoscelides</taxon>
    </lineage>
</organism>
<name>A0A9P0M278_ACAOB</name>
<dbReference type="AlphaFoldDB" id="A0A9P0M278"/>
<reference evidence="1" key="1">
    <citation type="submission" date="2022-03" db="EMBL/GenBank/DDBJ databases">
        <authorList>
            <person name="Sayadi A."/>
        </authorList>
    </citation>
    <scope>NUCLEOTIDE SEQUENCE</scope>
</reference>
<keyword evidence="2" id="KW-1185">Reference proteome</keyword>
<evidence type="ECO:0000313" key="2">
    <source>
        <dbReference type="Proteomes" id="UP001152888"/>
    </source>
</evidence>
<sequence>MFYLIQWRFILQKCTLRPISKISIKEQYDLIVNLKVHYKWFYKFAVRKMELITNINCHKIKEVLLRINKELTSLCATKVGKSYRKHSNVPPPLVNKHQLDVITKYNRISRRYDV</sequence>
<evidence type="ECO:0000313" key="1">
    <source>
        <dbReference type="EMBL" id="CAH2004331.1"/>
    </source>
</evidence>
<comment type="caution">
    <text evidence="1">The sequence shown here is derived from an EMBL/GenBank/DDBJ whole genome shotgun (WGS) entry which is preliminary data.</text>
</comment>
<proteinExistence type="predicted"/>
<dbReference type="Proteomes" id="UP001152888">
    <property type="component" value="Unassembled WGS sequence"/>
</dbReference>
<protein>
    <submittedName>
        <fullName evidence="1">Uncharacterized protein</fullName>
    </submittedName>
</protein>
<dbReference type="EMBL" id="CAKOFQ010007585">
    <property type="protein sequence ID" value="CAH2004331.1"/>
    <property type="molecule type" value="Genomic_DNA"/>
</dbReference>
<accession>A0A9P0M278</accession>
<gene>
    <name evidence="1" type="ORF">ACAOBT_LOCUS27929</name>
</gene>